<name>A0A3L7JX74_9BACI</name>
<evidence type="ECO:0000259" key="2">
    <source>
        <dbReference type="Pfam" id="PF17881"/>
    </source>
</evidence>
<keyword evidence="4" id="KW-1185">Reference proteome</keyword>
<dbReference type="InterPro" id="IPR046350">
    <property type="entry name" value="Cystatin_sf"/>
</dbReference>
<protein>
    <submittedName>
        <fullName evidence="3">Peptidase</fullName>
    </submittedName>
</protein>
<dbReference type="Gene3D" id="3.10.450.40">
    <property type="match status" value="2"/>
</dbReference>
<feature type="transmembrane region" description="Helical" evidence="1">
    <location>
        <begin position="6"/>
        <end position="24"/>
    </location>
</feature>
<gene>
    <name evidence="3" type="ORF">D9X91_11560</name>
</gene>
<evidence type="ECO:0000313" key="3">
    <source>
        <dbReference type="EMBL" id="RLQ95130.1"/>
    </source>
</evidence>
<reference evidence="3 4" key="1">
    <citation type="submission" date="2018-10" db="EMBL/GenBank/DDBJ databases">
        <title>Falsibacillus sp. genome draft.</title>
        <authorList>
            <person name="Shi S."/>
        </authorList>
    </citation>
    <scope>NUCLEOTIDE SEQUENCE [LARGE SCALE GENOMIC DNA]</scope>
    <source>
        <strain evidence="3 4">GY 10110</strain>
    </source>
</reference>
<evidence type="ECO:0000256" key="1">
    <source>
        <dbReference type="SAM" id="Phobius"/>
    </source>
</evidence>
<dbReference type="InterPro" id="IPR041401">
    <property type="entry name" value="TseB-like_dom"/>
</dbReference>
<keyword evidence="1" id="KW-1133">Transmembrane helix</keyword>
<dbReference type="Pfam" id="PF17881">
    <property type="entry name" value="TseB"/>
    <property type="match status" value="1"/>
</dbReference>
<sequence length="158" mass="18154">MKKWILFFIGLTIIVLAITINIFIKGHSPLRAARDEAVQEVKHSTDIVKVKDFYLYHGSKSIYTVVGETKNGEKKVAFIPENKKSGLTEIKWAKGISKEDALNKLTQEKHPKKILGIRLGLEKVGPIWEISYLDNEGDLNYYYLLFKSGDWWKTVENI</sequence>
<dbReference type="OrthoDB" id="2381181at2"/>
<feature type="domain" description="Cell wall elongation regulator TseB-like" evidence="2">
    <location>
        <begin position="36"/>
        <end position="80"/>
    </location>
</feature>
<dbReference type="AlphaFoldDB" id="A0A3L7JX74"/>
<dbReference type="SUPFAM" id="SSF54403">
    <property type="entry name" value="Cystatin/monellin"/>
    <property type="match status" value="2"/>
</dbReference>
<keyword evidence="1" id="KW-0812">Transmembrane</keyword>
<dbReference type="Proteomes" id="UP000276770">
    <property type="component" value="Unassembled WGS sequence"/>
</dbReference>
<evidence type="ECO:0000313" key="4">
    <source>
        <dbReference type="Proteomes" id="UP000276770"/>
    </source>
</evidence>
<dbReference type="RefSeq" id="WP_121680786.1">
    <property type="nucleotide sequence ID" value="NZ_RCVZ01000007.1"/>
</dbReference>
<keyword evidence="1" id="KW-0472">Membrane</keyword>
<proteinExistence type="predicted"/>
<dbReference type="EMBL" id="RCVZ01000007">
    <property type="protein sequence ID" value="RLQ95130.1"/>
    <property type="molecule type" value="Genomic_DNA"/>
</dbReference>
<organism evidence="3 4">
    <name type="scientific">Falsibacillus albus</name>
    <dbReference type="NCBI Taxonomy" id="2478915"/>
    <lineage>
        <taxon>Bacteria</taxon>
        <taxon>Bacillati</taxon>
        <taxon>Bacillota</taxon>
        <taxon>Bacilli</taxon>
        <taxon>Bacillales</taxon>
        <taxon>Bacillaceae</taxon>
        <taxon>Falsibacillus</taxon>
    </lineage>
</organism>
<accession>A0A3L7JX74</accession>
<comment type="caution">
    <text evidence="3">The sequence shown here is derived from an EMBL/GenBank/DDBJ whole genome shotgun (WGS) entry which is preliminary data.</text>
</comment>